<gene>
    <name evidence="1" type="ORF">FHK92_03235</name>
</gene>
<dbReference type="AlphaFoldDB" id="A0A7V8UBE3"/>
<sequence length="130" mass="14676">MNIEGVVDLEGWLVIIDYRLFLIPESYSDDYEVGEKIEVSNPEIIFSVVDKILPLAGGKSFIFHRSKISGALIEGVSKKIKPFELSVEERGGDFVAIDVDDHTIEKYKARYRDFLNAVGGGESDDWLDYL</sequence>
<dbReference type="RefSeq" id="WP_181286765.1">
    <property type="nucleotide sequence ID" value="NZ_VDLV01000003.1"/>
</dbReference>
<proteinExistence type="predicted"/>
<protein>
    <submittedName>
        <fullName evidence="1">Uncharacterized protein</fullName>
    </submittedName>
</protein>
<comment type="caution">
    <text evidence="1">The sequence shown here is derived from an EMBL/GenBank/DDBJ whole genome shotgun (WGS) entry which is preliminary data.</text>
</comment>
<evidence type="ECO:0000313" key="1">
    <source>
        <dbReference type="EMBL" id="MBA1376839.1"/>
    </source>
</evidence>
<dbReference type="EMBL" id="VDLV01000003">
    <property type="protein sequence ID" value="MBA1376839.1"/>
    <property type="molecule type" value="Genomic_DNA"/>
</dbReference>
<name>A0A7V8UBE3_9PSED</name>
<dbReference type="Proteomes" id="UP000572407">
    <property type="component" value="Unassembled WGS sequence"/>
</dbReference>
<evidence type="ECO:0000313" key="2">
    <source>
        <dbReference type="Proteomes" id="UP000572407"/>
    </source>
</evidence>
<reference evidence="1 2" key="1">
    <citation type="submission" date="2019-06" db="EMBL/GenBank/DDBJ databases">
        <title>Analysis of the biodiversity of Brassica napus bacterial endophytes for the selection of potential efficient biofertilizers for rapeseed crops.</title>
        <authorList>
            <person name="Jimenez-Gomez A."/>
            <person name="Saati-Santamaria Z."/>
            <person name="Menendez E."/>
            <person name="Rivas R."/>
            <person name="Mateos P.F."/>
            <person name="Velazquez E."/>
            <person name="Garcia-Fraile P."/>
        </authorList>
    </citation>
    <scope>NUCLEOTIDE SEQUENCE [LARGE SCALE GENOMIC DNA]</scope>
    <source>
        <strain evidence="1 2">CDVBN10</strain>
    </source>
</reference>
<organism evidence="1 2">
    <name type="scientific">Pseudomonas brassicacearum subsp. neoaurantiaca</name>
    <dbReference type="NCBI Taxonomy" id="494916"/>
    <lineage>
        <taxon>Bacteria</taxon>
        <taxon>Pseudomonadati</taxon>
        <taxon>Pseudomonadota</taxon>
        <taxon>Gammaproteobacteria</taxon>
        <taxon>Pseudomonadales</taxon>
        <taxon>Pseudomonadaceae</taxon>
        <taxon>Pseudomonas</taxon>
    </lineage>
</organism>
<accession>A0A7V8UBE3</accession>